<dbReference type="GO" id="GO:0016020">
    <property type="term" value="C:membrane"/>
    <property type="evidence" value="ECO:0007669"/>
    <property type="project" value="UniProtKB-SubCell"/>
</dbReference>
<evidence type="ECO:0000256" key="4">
    <source>
        <dbReference type="ARBA" id="ARBA00022692"/>
    </source>
</evidence>
<feature type="transmembrane region" description="Helical" evidence="9">
    <location>
        <begin position="132"/>
        <end position="157"/>
    </location>
</feature>
<dbReference type="Proteomes" id="UP001595898">
    <property type="component" value="Unassembled WGS sequence"/>
</dbReference>
<evidence type="ECO:0000256" key="2">
    <source>
        <dbReference type="ARBA" id="ARBA00009749"/>
    </source>
</evidence>
<reference evidence="11 12" key="1">
    <citation type="journal article" date="2019" name="Int. J. Syst. Evol. Microbiol.">
        <title>The Global Catalogue of Microorganisms (GCM) 10K type strain sequencing project: providing services to taxonomists for standard genome sequencing and annotation.</title>
        <authorList>
            <consortium name="The Broad Institute Genomics Platform"/>
            <consortium name="The Broad Institute Genome Sequencing Center for Infectious Disease"/>
            <person name="Wu L."/>
            <person name="Ma J."/>
        </authorList>
    </citation>
    <scope>NUCLEOTIDE SEQUENCE [LARGE SCALE GENOMIC DNA]</scope>
    <source>
        <strain evidence="11 12">WLHS5</strain>
    </source>
</reference>
<dbReference type="Pfam" id="PF01769">
    <property type="entry name" value="MgtE"/>
    <property type="match status" value="1"/>
</dbReference>
<dbReference type="PANTHER" id="PTHR16228:SF7">
    <property type="entry name" value="SLC41A_MGTE INTEGRAL MEMBRANE DOMAIN-CONTAINING PROTEIN"/>
    <property type="match status" value="1"/>
</dbReference>
<dbReference type="GO" id="GO:0006811">
    <property type="term" value="P:monoatomic ion transport"/>
    <property type="evidence" value="ECO:0007669"/>
    <property type="project" value="UniProtKB-KW"/>
</dbReference>
<evidence type="ECO:0000256" key="6">
    <source>
        <dbReference type="ARBA" id="ARBA00022989"/>
    </source>
</evidence>
<evidence type="ECO:0000256" key="7">
    <source>
        <dbReference type="ARBA" id="ARBA00023065"/>
    </source>
</evidence>
<dbReference type="RefSeq" id="WP_250139281.1">
    <property type="nucleotide sequence ID" value="NZ_JALIQP010000001.1"/>
</dbReference>
<dbReference type="InterPro" id="IPR045349">
    <property type="entry name" value="SLC41A1-3"/>
</dbReference>
<dbReference type="InterPro" id="IPR036739">
    <property type="entry name" value="SLC41_membr_dom_sf"/>
</dbReference>
<feature type="transmembrane region" description="Helical" evidence="9">
    <location>
        <begin position="51"/>
        <end position="74"/>
    </location>
</feature>
<sequence length="195" mass="20464">MAGSRGPTESLGAWDWKRIVRNQFPLLVVLSIIVLWAGITLEGAEELLERYAVLAIMVPTMVGTGGNLGAILSARLSTRLHLGTTTFAPRDRELWANVAAILALAATIFTALALGAWLLGRVVGSTLGLPTLLVISLGSGLSVAVIAVVCSFLATYGSYRLGIDPDDTTIPIVTNVVDVFGMVIFIGVSALVLGF</sequence>
<name>A0ABD5PKZ6_9EURY</name>
<evidence type="ECO:0000256" key="5">
    <source>
        <dbReference type="ARBA" id="ARBA00022842"/>
    </source>
</evidence>
<dbReference type="PANTHER" id="PTHR16228">
    <property type="entry name" value="DIVALENT CATION TRANSPORTER SOLUTE CARRIER FAMILY 41"/>
    <property type="match status" value="1"/>
</dbReference>
<keyword evidence="5" id="KW-0460">Magnesium</keyword>
<comment type="caution">
    <text evidence="11">The sequence shown here is derived from an EMBL/GenBank/DDBJ whole genome shotgun (WGS) entry which is preliminary data.</text>
</comment>
<dbReference type="Gene3D" id="1.10.357.20">
    <property type="entry name" value="SLC41 divalent cation transporters, integral membrane domain"/>
    <property type="match status" value="1"/>
</dbReference>
<evidence type="ECO:0000256" key="1">
    <source>
        <dbReference type="ARBA" id="ARBA00004141"/>
    </source>
</evidence>
<proteinExistence type="inferred from homology"/>
<keyword evidence="3" id="KW-0813">Transport</keyword>
<evidence type="ECO:0000313" key="11">
    <source>
        <dbReference type="EMBL" id="MFC4541138.1"/>
    </source>
</evidence>
<comment type="subcellular location">
    <subcellularLocation>
        <location evidence="1">Membrane</location>
        <topology evidence="1">Multi-pass membrane protein</topology>
    </subcellularLocation>
</comment>
<keyword evidence="6 9" id="KW-1133">Transmembrane helix</keyword>
<gene>
    <name evidence="11" type="ORF">ACFO5R_04250</name>
</gene>
<evidence type="ECO:0000256" key="9">
    <source>
        <dbReference type="SAM" id="Phobius"/>
    </source>
</evidence>
<evidence type="ECO:0000259" key="10">
    <source>
        <dbReference type="Pfam" id="PF01769"/>
    </source>
</evidence>
<evidence type="ECO:0000256" key="3">
    <source>
        <dbReference type="ARBA" id="ARBA00022448"/>
    </source>
</evidence>
<feature type="transmembrane region" description="Helical" evidence="9">
    <location>
        <begin position="94"/>
        <end position="120"/>
    </location>
</feature>
<keyword evidence="12" id="KW-1185">Reference proteome</keyword>
<keyword evidence="4 9" id="KW-0812">Transmembrane</keyword>
<dbReference type="AlphaFoldDB" id="A0ABD5PKZ6"/>
<dbReference type="InterPro" id="IPR006667">
    <property type="entry name" value="SLC41_membr_dom"/>
</dbReference>
<feature type="domain" description="SLC41A/MgtE integral membrane" evidence="10">
    <location>
        <begin position="58"/>
        <end position="188"/>
    </location>
</feature>
<accession>A0ABD5PKZ6</accession>
<evidence type="ECO:0000313" key="12">
    <source>
        <dbReference type="Proteomes" id="UP001595898"/>
    </source>
</evidence>
<keyword evidence="8 9" id="KW-0472">Membrane</keyword>
<evidence type="ECO:0000256" key="8">
    <source>
        <dbReference type="ARBA" id="ARBA00023136"/>
    </source>
</evidence>
<feature type="transmembrane region" description="Helical" evidence="9">
    <location>
        <begin position="169"/>
        <end position="193"/>
    </location>
</feature>
<keyword evidence="7" id="KW-0406">Ion transport</keyword>
<dbReference type="EMBL" id="JBHSFA010000002">
    <property type="protein sequence ID" value="MFC4541138.1"/>
    <property type="molecule type" value="Genomic_DNA"/>
</dbReference>
<comment type="similarity">
    <text evidence="2">Belongs to the SLC41A transporter family.</text>
</comment>
<dbReference type="SUPFAM" id="SSF161093">
    <property type="entry name" value="MgtE membrane domain-like"/>
    <property type="match status" value="1"/>
</dbReference>
<organism evidence="11 12">
    <name type="scientific">Halosolutus amylolyticus</name>
    <dbReference type="NCBI Taxonomy" id="2932267"/>
    <lineage>
        <taxon>Archaea</taxon>
        <taxon>Methanobacteriati</taxon>
        <taxon>Methanobacteriota</taxon>
        <taxon>Stenosarchaea group</taxon>
        <taxon>Halobacteria</taxon>
        <taxon>Halobacteriales</taxon>
        <taxon>Natrialbaceae</taxon>
        <taxon>Halosolutus</taxon>
    </lineage>
</organism>
<protein>
    <submittedName>
        <fullName evidence="11">Magnesium transporter</fullName>
    </submittedName>
</protein>
<feature type="transmembrane region" description="Helical" evidence="9">
    <location>
        <begin position="24"/>
        <end position="44"/>
    </location>
</feature>